<dbReference type="SUPFAM" id="SSF89975">
    <property type="entry name" value="Hypothetical protein Yml108w"/>
    <property type="match status" value="1"/>
</dbReference>
<dbReference type="Pfam" id="PF08987">
    <property type="entry name" value="DUF1892"/>
    <property type="match status" value="1"/>
</dbReference>
<dbReference type="Proteomes" id="UP000094801">
    <property type="component" value="Unassembled WGS sequence"/>
</dbReference>
<name>A0A1E4T343_9ASCO</name>
<gene>
    <name evidence="2" type="ORF">CANARDRAFT_27450</name>
</gene>
<reference evidence="3" key="1">
    <citation type="submission" date="2016-04" db="EMBL/GenBank/DDBJ databases">
        <title>Comparative genomics of biotechnologically important yeasts.</title>
        <authorList>
            <consortium name="DOE Joint Genome Institute"/>
            <person name="Riley R."/>
            <person name="Haridas S."/>
            <person name="Wolfe K.H."/>
            <person name="Lopes M.R."/>
            <person name="Hittinger C.T."/>
            <person name="Goker M."/>
            <person name="Salamov A."/>
            <person name="Wisecaver J."/>
            <person name="Long T.M."/>
            <person name="Aerts A.L."/>
            <person name="Barry K."/>
            <person name="Choi C."/>
            <person name="Clum A."/>
            <person name="Coughlan A.Y."/>
            <person name="Deshpande S."/>
            <person name="Douglass A.P."/>
            <person name="Hanson S.J."/>
            <person name="Klenk H.-P."/>
            <person name="Labutti K."/>
            <person name="Lapidus A."/>
            <person name="Lindquist E."/>
            <person name="Lipzen A."/>
            <person name="Meier-Kolthoff J.P."/>
            <person name="Ohm R.A."/>
            <person name="Otillar R.P."/>
            <person name="Pangilinan J."/>
            <person name="Peng Y."/>
            <person name="Rokas A."/>
            <person name="Rosa C.A."/>
            <person name="Scheuner C."/>
            <person name="Sibirny A.A."/>
            <person name="Slot J.C."/>
            <person name="Stielow J.B."/>
            <person name="Sun H."/>
            <person name="Kurtzman C.P."/>
            <person name="Blackwell M."/>
            <person name="Grigoriev I.V."/>
            <person name="Jeffries T.W."/>
        </authorList>
    </citation>
    <scope>NUCLEOTIDE SEQUENCE [LARGE SCALE GENOMIC DNA]</scope>
    <source>
        <strain evidence="3">NRRL YB-2248</strain>
    </source>
</reference>
<protein>
    <submittedName>
        <fullName evidence="2">Uncharacterized protein</fullName>
    </submittedName>
</protein>
<dbReference type="InterPro" id="IPR015080">
    <property type="entry name" value="DUF1892"/>
</dbReference>
<evidence type="ECO:0000313" key="2">
    <source>
        <dbReference type="EMBL" id="ODV86190.1"/>
    </source>
</evidence>
<evidence type="ECO:0000256" key="1">
    <source>
        <dbReference type="SAM" id="MobiDB-lite"/>
    </source>
</evidence>
<organism evidence="2 3">
    <name type="scientific">[Candida] arabinofermentans NRRL YB-2248</name>
    <dbReference type="NCBI Taxonomy" id="983967"/>
    <lineage>
        <taxon>Eukaryota</taxon>
        <taxon>Fungi</taxon>
        <taxon>Dikarya</taxon>
        <taxon>Ascomycota</taxon>
        <taxon>Saccharomycotina</taxon>
        <taxon>Pichiomycetes</taxon>
        <taxon>Pichiales</taxon>
        <taxon>Pichiaceae</taxon>
        <taxon>Ogataea</taxon>
        <taxon>Ogataea/Candida clade</taxon>
    </lineage>
</organism>
<sequence>MSIPEEDLLLFNDTQPEQDELDYEFRIVLLTQPFNTSTSDNSINVEQSQLEERILSNITTFTKVNEFFDNFDELIAYPNQSQIKYDVGSDGMCVVVVDNDDMKGKVLEFIDQYLITLSEKDKDTKGSSNEEEEDDEEQKGTNKRQRK</sequence>
<dbReference type="InterPro" id="IPR035946">
    <property type="entry name" value="YML108W-like_sf"/>
</dbReference>
<accession>A0A1E4T343</accession>
<feature type="region of interest" description="Disordered" evidence="1">
    <location>
        <begin position="120"/>
        <end position="147"/>
    </location>
</feature>
<keyword evidence="3" id="KW-1185">Reference proteome</keyword>
<dbReference type="AlphaFoldDB" id="A0A1E4T343"/>
<dbReference type="OrthoDB" id="4035606at2759"/>
<dbReference type="Gene3D" id="3.10.20.250">
    <property type="entry name" value="YML108W-like"/>
    <property type="match status" value="1"/>
</dbReference>
<proteinExistence type="predicted"/>
<evidence type="ECO:0000313" key="3">
    <source>
        <dbReference type="Proteomes" id="UP000094801"/>
    </source>
</evidence>
<dbReference type="EMBL" id="KV453850">
    <property type="protein sequence ID" value="ODV86190.1"/>
    <property type="molecule type" value="Genomic_DNA"/>
</dbReference>